<dbReference type="NCBIfam" id="NF008058">
    <property type="entry name" value="PRK10792.1"/>
    <property type="match status" value="1"/>
</dbReference>
<comment type="function">
    <text evidence="12">Catalyzes the oxidation of 5,10-methylenetetrahydrofolate to 5,10-methenyltetrahydrofolate and then the hydrolysis of 5,10-methenyltetrahydrofolate to 10-formyltetrahydrofolate.</text>
</comment>
<evidence type="ECO:0000256" key="2">
    <source>
        <dbReference type="ARBA" id="ARBA00022563"/>
    </source>
</evidence>
<evidence type="ECO:0000313" key="15">
    <source>
        <dbReference type="EMBL" id="QFR49240.1"/>
    </source>
</evidence>
<evidence type="ECO:0000256" key="10">
    <source>
        <dbReference type="ARBA" id="ARBA00023268"/>
    </source>
</evidence>
<dbReference type="PANTHER" id="PTHR48099:SF5">
    <property type="entry name" value="C-1-TETRAHYDROFOLATE SYNTHASE, CYTOPLASMIC"/>
    <property type="match status" value="1"/>
</dbReference>
<dbReference type="GO" id="GO:0009086">
    <property type="term" value="P:methionine biosynthetic process"/>
    <property type="evidence" value="ECO:0007669"/>
    <property type="project" value="UniProtKB-KW"/>
</dbReference>
<dbReference type="InterPro" id="IPR020867">
    <property type="entry name" value="THF_DH/CycHdrlase_CS"/>
</dbReference>
<dbReference type="GO" id="GO:0004477">
    <property type="term" value="F:methenyltetrahydrofolate cyclohydrolase activity"/>
    <property type="evidence" value="ECO:0007669"/>
    <property type="project" value="UniProtKB-UniRule"/>
</dbReference>
<dbReference type="Gene3D" id="3.40.50.720">
    <property type="entry name" value="NAD(P)-binding Rossmann-like Domain"/>
    <property type="match status" value="1"/>
</dbReference>
<reference evidence="15 16" key="1">
    <citation type="submission" date="2019-09" db="EMBL/GenBank/DDBJ databases">
        <title>Sulfurimonas gotlandica sp. nov., a chemoautotrophic and psychrotolerant epsilonproteobacterium isolated from a pelagic redoxcline, and an emended description of the genus Sulfurimonas.</title>
        <authorList>
            <person name="Wang S."/>
            <person name="Jiang L."/>
            <person name="Shao S."/>
        </authorList>
    </citation>
    <scope>NUCLEOTIDE SEQUENCE [LARGE SCALE GENOMIC DNA]</scope>
    <source>
        <strain evidence="15 16">GYSZ_1</strain>
    </source>
</reference>
<dbReference type="GO" id="GO:0006164">
    <property type="term" value="P:purine nucleotide biosynthetic process"/>
    <property type="evidence" value="ECO:0007669"/>
    <property type="project" value="UniProtKB-KW"/>
</dbReference>
<dbReference type="FunFam" id="3.40.50.720:FF:000094">
    <property type="entry name" value="Bifunctional protein FolD"/>
    <property type="match status" value="1"/>
</dbReference>
<proteinExistence type="inferred from homology"/>
<comment type="pathway">
    <text evidence="1 12">One-carbon metabolism; tetrahydrofolate interconversion.</text>
</comment>
<comment type="catalytic activity">
    <reaction evidence="11 12">
        <text>(6R)-5,10-methenyltetrahydrofolate + H2O = (6R)-10-formyltetrahydrofolate + H(+)</text>
        <dbReference type="Rhea" id="RHEA:23700"/>
        <dbReference type="ChEBI" id="CHEBI:15377"/>
        <dbReference type="ChEBI" id="CHEBI:15378"/>
        <dbReference type="ChEBI" id="CHEBI:57455"/>
        <dbReference type="ChEBI" id="CHEBI:195366"/>
        <dbReference type="EC" id="3.5.4.9"/>
    </reaction>
</comment>
<dbReference type="InterPro" id="IPR036291">
    <property type="entry name" value="NAD(P)-bd_dom_sf"/>
</dbReference>
<dbReference type="GO" id="GO:0005829">
    <property type="term" value="C:cytosol"/>
    <property type="evidence" value="ECO:0007669"/>
    <property type="project" value="TreeGrafter"/>
</dbReference>
<comment type="subunit">
    <text evidence="12">Homodimer.</text>
</comment>
<evidence type="ECO:0000313" key="16">
    <source>
        <dbReference type="Proteomes" id="UP000326944"/>
    </source>
</evidence>
<keyword evidence="10 12" id="KW-0511">Multifunctional enzyme</keyword>
<evidence type="ECO:0000256" key="12">
    <source>
        <dbReference type="HAMAP-Rule" id="MF_01576"/>
    </source>
</evidence>
<dbReference type="InterPro" id="IPR020630">
    <property type="entry name" value="THF_DH/CycHdrlase_cat_dom"/>
</dbReference>
<evidence type="ECO:0000256" key="3">
    <source>
        <dbReference type="ARBA" id="ARBA00022605"/>
    </source>
</evidence>
<evidence type="ECO:0000259" key="13">
    <source>
        <dbReference type="Pfam" id="PF00763"/>
    </source>
</evidence>
<feature type="binding site" evidence="12">
    <location>
        <position position="194"/>
    </location>
    <ligand>
        <name>NADP(+)</name>
        <dbReference type="ChEBI" id="CHEBI:58349"/>
    </ligand>
</feature>
<sequence>MQLLDGKILDGRKLSKKIEQNVGDEVKELKSTCGCTPGLAVVLVGQDPASAAYVNMKKKACDRVGFYSITHEMPESISQEAIEKTIVQLNNDTNVDGILIQLPLPSHIDTTKLLELVDPSKDVDGFHPYNVGRLVTNLDGFVPCTPLGVMELLKEYDIDVKGKNCVVVGASNIVGKPMAALLLNADATVEICHIFTDDLKKHTLNADIVLCGVGVINLITEDMVKDDVIIIDIGVSRTNEGKLVGDVDFENVSKKSSYITPSPGGVGPMTIAMLLSNTLKAAKINAAKLSEQKEC</sequence>
<dbReference type="InterPro" id="IPR046346">
    <property type="entry name" value="Aminoacid_DH-like_N_sf"/>
</dbReference>
<dbReference type="KEGG" id="sulg:FJR48_05650"/>
<dbReference type="NCBIfam" id="NF010787">
    <property type="entry name" value="PRK14191.1"/>
    <property type="match status" value="1"/>
</dbReference>
<gene>
    <name evidence="12 15" type="primary">folD</name>
    <name evidence="15" type="ORF">FJR48_05650</name>
</gene>
<dbReference type="EC" id="1.5.1.5" evidence="12"/>
<dbReference type="UniPathway" id="UPA00193"/>
<dbReference type="HAMAP" id="MF_01576">
    <property type="entry name" value="THF_DHG_CYH"/>
    <property type="match status" value="1"/>
</dbReference>
<dbReference type="SUPFAM" id="SSF53223">
    <property type="entry name" value="Aminoacid dehydrogenase-like, N-terminal domain"/>
    <property type="match status" value="1"/>
</dbReference>
<comment type="catalytic activity">
    <reaction evidence="12">
        <text>(6R)-5,10-methylene-5,6,7,8-tetrahydrofolate + NADP(+) = (6R)-5,10-methenyltetrahydrofolate + NADPH</text>
        <dbReference type="Rhea" id="RHEA:22812"/>
        <dbReference type="ChEBI" id="CHEBI:15636"/>
        <dbReference type="ChEBI" id="CHEBI:57455"/>
        <dbReference type="ChEBI" id="CHEBI:57783"/>
        <dbReference type="ChEBI" id="CHEBI:58349"/>
        <dbReference type="EC" id="1.5.1.5"/>
    </reaction>
</comment>
<evidence type="ECO:0000256" key="9">
    <source>
        <dbReference type="ARBA" id="ARBA00023167"/>
    </source>
</evidence>
<dbReference type="InterPro" id="IPR020631">
    <property type="entry name" value="THF_DH/CycHdrlase_NAD-bd_dom"/>
</dbReference>
<comment type="similarity">
    <text evidence="12">Belongs to the tetrahydrofolate dehydrogenase/cyclohydrolase family.</text>
</comment>
<dbReference type="Proteomes" id="UP000326944">
    <property type="component" value="Chromosome"/>
</dbReference>
<feature type="binding site" evidence="12">
    <location>
        <begin position="169"/>
        <end position="171"/>
    </location>
    <ligand>
        <name>NADP(+)</name>
        <dbReference type="ChEBI" id="CHEBI:58349"/>
    </ligand>
</feature>
<keyword evidence="6 12" id="KW-0521">NADP</keyword>
<keyword evidence="4 12" id="KW-0658">Purine biosynthesis</keyword>
<feature type="domain" description="Tetrahydrofolate dehydrogenase/cyclohydrolase catalytic" evidence="13">
    <location>
        <begin position="9"/>
        <end position="124"/>
    </location>
</feature>
<dbReference type="InterPro" id="IPR000672">
    <property type="entry name" value="THF_DH/CycHdrlase"/>
</dbReference>
<dbReference type="Gene3D" id="3.40.50.10860">
    <property type="entry name" value="Leucine Dehydrogenase, chain A, domain 1"/>
    <property type="match status" value="1"/>
</dbReference>
<evidence type="ECO:0000256" key="1">
    <source>
        <dbReference type="ARBA" id="ARBA00004777"/>
    </source>
</evidence>
<evidence type="ECO:0000256" key="6">
    <source>
        <dbReference type="ARBA" id="ARBA00022857"/>
    </source>
</evidence>
<keyword evidence="7 12" id="KW-0560">Oxidoreductase</keyword>
<dbReference type="PANTHER" id="PTHR48099">
    <property type="entry name" value="C-1-TETRAHYDROFOLATE SYNTHASE, CYTOPLASMIC-RELATED"/>
    <property type="match status" value="1"/>
</dbReference>
<evidence type="ECO:0000256" key="4">
    <source>
        <dbReference type="ARBA" id="ARBA00022755"/>
    </source>
</evidence>
<dbReference type="NCBIfam" id="NF010783">
    <property type="entry name" value="PRK14186.1"/>
    <property type="match status" value="1"/>
</dbReference>
<dbReference type="AlphaFoldDB" id="A0A5P8P0V3"/>
<dbReference type="PRINTS" id="PR00085">
    <property type="entry name" value="THFDHDRGNASE"/>
</dbReference>
<keyword evidence="16" id="KW-1185">Reference proteome</keyword>
<keyword evidence="8 12" id="KW-0368">Histidine biosynthesis</keyword>
<dbReference type="GO" id="GO:0000105">
    <property type="term" value="P:L-histidine biosynthetic process"/>
    <property type="evidence" value="ECO:0007669"/>
    <property type="project" value="UniProtKB-KW"/>
</dbReference>
<protein>
    <recommendedName>
        <fullName evidence="12">Bifunctional protein FolD</fullName>
    </recommendedName>
    <domain>
        <recommendedName>
            <fullName evidence="12">Methylenetetrahydrofolate dehydrogenase</fullName>
            <ecNumber evidence="12">1.5.1.5</ecNumber>
        </recommendedName>
    </domain>
    <domain>
        <recommendedName>
            <fullName evidence="12">Methenyltetrahydrofolate cyclohydrolase</fullName>
            <ecNumber evidence="12">3.5.4.9</ecNumber>
        </recommendedName>
    </domain>
</protein>
<keyword evidence="3 12" id="KW-0028">Amino-acid biosynthesis</keyword>
<feature type="binding site" evidence="12">
    <location>
        <position position="235"/>
    </location>
    <ligand>
        <name>NADP(+)</name>
        <dbReference type="ChEBI" id="CHEBI:58349"/>
    </ligand>
</feature>
<dbReference type="GO" id="GO:0004488">
    <property type="term" value="F:methylenetetrahydrofolate dehydrogenase (NADP+) activity"/>
    <property type="evidence" value="ECO:0007669"/>
    <property type="project" value="UniProtKB-UniRule"/>
</dbReference>
<keyword evidence="9 12" id="KW-0486">Methionine biosynthesis</keyword>
<accession>A0A5P8P0V3</accession>
<dbReference type="FunFam" id="3.40.50.10860:FF:000001">
    <property type="entry name" value="Bifunctional protein FolD"/>
    <property type="match status" value="1"/>
</dbReference>
<name>A0A5P8P0V3_9BACT</name>
<organism evidence="15 16">
    <name type="scientific">Sulfurimonas lithotrophica</name>
    <dbReference type="NCBI Taxonomy" id="2590022"/>
    <lineage>
        <taxon>Bacteria</taxon>
        <taxon>Pseudomonadati</taxon>
        <taxon>Campylobacterota</taxon>
        <taxon>Epsilonproteobacteria</taxon>
        <taxon>Campylobacterales</taxon>
        <taxon>Sulfurimonadaceae</taxon>
        <taxon>Sulfurimonas</taxon>
    </lineage>
</organism>
<evidence type="ECO:0000256" key="8">
    <source>
        <dbReference type="ARBA" id="ARBA00023102"/>
    </source>
</evidence>
<dbReference type="Pfam" id="PF00763">
    <property type="entry name" value="THF_DHG_CYH"/>
    <property type="match status" value="1"/>
</dbReference>
<dbReference type="RefSeq" id="WP_152307183.1">
    <property type="nucleotide sequence ID" value="NZ_CP043617.1"/>
</dbReference>
<dbReference type="EC" id="3.5.4.9" evidence="12"/>
<dbReference type="PROSITE" id="PS00767">
    <property type="entry name" value="THF_DHG_CYH_2"/>
    <property type="match status" value="1"/>
</dbReference>
<dbReference type="SUPFAM" id="SSF51735">
    <property type="entry name" value="NAD(P)-binding Rossmann-fold domains"/>
    <property type="match status" value="1"/>
</dbReference>
<dbReference type="OrthoDB" id="9803580at2"/>
<keyword evidence="2 12" id="KW-0554">One-carbon metabolism</keyword>
<feature type="domain" description="Tetrahydrofolate dehydrogenase/cyclohydrolase NAD(P)-binding" evidence="14">
    <location>
        <begin position="143"/>
        <end position="284"/>
    </location>
</feature>
<dbReference type="Pfam" id="PF02882">
    <property type="entry name" value="THF_DHG_CYH_C"/>
    <property type="match status" value="1"/>
</dbReference>
<dbReference type="CDD" id="cd01080">
    <property type="entry name" value="NAD_bind_m-THF_DH_Cyclohyd"/>
    <property type="match status" value="1"/>
</dbReference>
<dbReference type="NCBIfam" id="NF010780">
    <property type="entry name" value="PRK14183.1"/>
    <property type="match status" value="1"/>
</dbReference>
<dbReference type="EMBL" id="CP043617">
    <property type="protein sequence ID" value="QFR49240.1"/>
    <property type="molecule type" value="Genomic_DNA"/>
</dbReference>
<evidence type="ECO:0000256" key="11">
    <source>
        <dbReference type="ARBA" id="ARBA00036357"/>
    </source>
</evidence>
<evidence type="ECO:0000259" key="14">
    <source>
        <dbReference type="Pfam" id="PF02882"/>
    </source>
</evidence>
<evidence type="ECO:0000256" key="7">
    <source>
        <dbReference type="ARBA" id="ARBA00023002"/>
    </source>
</evidence>
<dbReference type="GO" id="GO:0035999">
    <property type="term" value="P:tetrahydrofolate interconversion"/>
    <property type="evidence" value="ECO:0007669"/>
    <property type="project" value="UniProtKB-UniRule"/>
</dbReference>
<evidence type="ECO:0000256" key="5">
    <source>
        <dbReference type="ARBA" id="ARBA00022801"/>
    </source>
</evidence>
<keyword evidence="5 12" id="KW-0378">Hydrolase</keyword>